<gene>
    <name evidence="1" type="ORF">SPSK_08909</name>
</gene>
<accession>A0A0F2M863</accession>
<reference evidence="1 2" key="2">
    <citation type="journal article" date="2015" name="Eukaryot. Cell">
        <title>Asexual propagation of a virulent clone complex in a human and feline outbreak of sporotrichosis.</title>
        <authorList>
            <person name="Teixeira Mde M."/>
            <person name="Rodrigues A.M."/>
            <person name="Tsui C.K."/>
            <person name="de Almeida L.G."/>
            <person name="Van Diepeningen A.D."/>
            <person name="van den Ende B.G."/>
            <person name="Fernandes G.F."/>
            <person name="Kano R."/>
            <person name="Hamelin R.C."/>
            <person name="Lopes-Bezerra L.M."/>
            <person name="Vasconcelos A.T."/>
            <person name="de Hoog S."/>
            <person name="de Camargo Z.P."/>
            <person name="Felipe M.S."/>
        </authorList>
    </citation>
    <scope>NUCLEOTIDE SEQUENCE [LARGE SCALE GENOMIC DNA]</scope>
    <source>
        <strain evidence="1 2">1099-18</strain>
    </source>
</reference>
<evidence type="ECO:0000313" key="1">
    <source>
        <dbReference type="EMBL" id="KJR84990.1"/>
    </source>
</evidence>
<dbReference type="AlphaFoldDB" id="A0A0F2M863"/>
<evidence type="ECO:0000313" key="2">
    <source>
        <dbReference type="Proteomes" id="UP000033710"/>
    </source>
</evidence>
<reference evidence="1 2" key="1">
    <citation type="journal article" date="2014" name="BMC Genomics">
        <title>Comparative genomics of the major fungal agents of human and animal Sporotrichosis: Sporothrix schenckii and Sporothrix brasiliensis.</title>
        <authorList>
            <person name="Teixeira M.M."/>
            <person name="de Almeida L.G."/>
            <person name="Kubitschek-Barreira P."/>
            <person name="Alves F.L."/>
            <person name="Kioshima E.S."/>
            <person name="Abadio A.K."/>
            <person name="Fernandes L."/>
            <person name="Derengowski L.S."/>
            <person name="Ferreira K.S."/>
            <person name="Souza R.C."/>
            <person name="Ruiz J.C."/>
            <person name="de Andrade N.C."/>
            <person name="Paes H.C."/>
            <person name="Nicola A.M."/>
            <person name="Albuquerque P."/>
            <person name="Gerber A.L."/>
            <person name="Martins V.P."/>
            <person name="Peconick L.D."/>
            <person name="Neto A.V."/>
            <person name="Chaucanez C.B."/>
            <person name="Silva P.A."/>
            <person name="Cunha O.L."/>
            <person name="de Oliveira F.F."/>
            <person name="dos Santos T.C."/>
            <person name="Barros A.L."/>
            <person name="Soares M.A."/>
            <person name="de Oliveira L.M."/>
            <person name="Marini M.M."/>
            <person name="Villalobos-Duno H."/>
            <person name="Cunha M.M."/>
            <person name="de Hoog S."/>
            <person name="da Silveira J.F."/>
            <person name="Henrissat B."/>
            <person name="Nino-Vega G.A."/>
            <person name="Cisalpino P.S."/>
            <person name="Mora-Montes H.M."/>
            <person name="Almeida S.R."/>
            <person name="Stajich J.E."/>
            <person name="Lopes-Bezerra L.M."/>
            <person name="Vasconcelos A.T."/>
            <person name="Felipe M.S."/>
        </authorList>
    </citation>
    <scope>NUCLEOTIDE SEQUENCE [LARGE SCALE GENOMIC DNA]</scope>
    <source>
        <strain evidence="1 2">1099-18</strain>
    </source>
</reference>
<comment type="caution">
    <text evidence="1">The sequence shown here is derived from an EMBL/GenBank/DDBJ whole genome shotgun (WGS) entry which is preliminary data.</text>
</comment>
<protein>
    <submittedName>
        <fullName evidence="1">Uncharacterized protein</fullName>
    </submittedName>
</protein>
<dbReference type="Proteomes" id="UP000033710">
    <property type="component" value="Unassembled WGS sequence"/>
</dbReference>
<proteinExistence type="predicted"/>
<dbReference type="GeneID" id="27670772"/>
<dbReference type="KEGG" id="ssck:SPSK_08909"/>
<dbReference type="VEuPathDB" id="FungiDB:SPSK_08909"/>
<organism evidence="1 2">
    <name type="scientific">Sporothrix schenckii 1099-18</name>
    <dbReference type="NCBI Taxonomy" id="1397361"/>
    <lineage>
        <taxon>Eukaryota</taxon>
        <taxon>Fungi</taxon>
        <taxon>Dikarya</taxon>
        <taxon>Ascomycota</taxon>
        <taxon>Pezizomycotina</taxon>
        <taxon>Sordariomycetes</taxon>
        <taxon>Sordariomycetidae</taxon>
        <taxon>Ophiostomatales</taxon>
        <taxon>Ophiostomataceae</taxon>
        <taxon>Sporothrix</taxon>
    </lineage>
</organism>
<dbReference type="OrthoDB" id="10314574at2759"/>
<name>A0A0F2M863_SPOSC</name>
<sequence>MSSIAIPKSRLDTLPVEVLRQIFDMTFSDTVDKDSDFHLECGDEDSSAGEDIYSPYLKDSDAFVDPNGYESIVKGIADDRLNSDLVRRLASEQLYRNFRPSSLEAFNSGVHTFQADPGLGNSVRRAALWVLAYYNQPNPDKMHNAKGVADHLTTTKKQHNRINKLKKHHEALLHVLDSMEQDMPSPRERPYVYEKPAYWARVAVQVHDFLGSVPGLQKLTMAMAGLAVIPMEEDRDNNNDNSSNNKNKIVLRRLQSLEMHEVTLDRNRFSVLDTNGLLMRCAPNLRELTVMHIGNVVSSKALLLGKQQSKIEETGEAHLEHLEELTIFNSPMSVASLKRLLGTVGPRLATADIAPALQSARPSHMSFDKGDLNFSTYDLLEELAPWKTTSLTSLTINMPYAGQRVAHLGAPCEEYAIPPPPGPSAMALLAGFTSVRTLCIDLALLDWRGAGTYAEAGRNGVDTTTGVAASLVAQLPPNIESVTFDVALYQNDFDVPMDTALGMDLQEAYEAAWKPRRAAMIQALVAATRDSRFPNLTTIKTYPYVDCVTYNVTTTADKGTAPTTRDITLETEYTDDIIANRRPNVYDGVTDEMAVFYDNLLRPASRLER</sequence>
<dbReference type="RefSeq" id="XP_016587666.1">
    <property type="nucleotide sequence ID" value="XM_016735495.1"/>
</dbReference>
<dbReference type="EMBL" id="AXCR01000007">
    <property type="protein sequence ID" value="KJR84990.1"/>
    <property type="molecule type" value="Genomic_DNA"/>
</dbReference>